<organism evidence="3 4">
    <name type="scientific">Dreissena polymorpha</name>
    <name type="common">Zebra mussel</name>
    <name type="synonym">Mytilus polymorpha</name>
    <dbReference type="NCBI Taxonomy" id="45954"/>
    <lineage>
        <taxon>Eukaryota</taxon>
        <taxon>Metazoa</taxon>
        <taxon>Spiralia</taxon>
        <taxon>Lophotrochozoa</taxon>
        <taxon>Mollusca</taxon>
        <taxon>Bivalvia</taxon>
        <taxon>Autobranchia</taxon>
        <taxon>Heteroconchia</taxon>
        <taxon>Euheterodonta</taxon>
        <taxon>Imparidentia</taxon>
        <taxon>Neoheterodontei</taxon>
        <taxon>Myida</taxon>
        <taxon>Dreissenoidea</taxon>
        <taxon>Dreissenidae</taxon>
        <taxon>Dreissena</taxon>
    </lineage>
</organism>
<evidence type="ECO:0000313" key="2">
    <source>
        <dbReference type="EMBL" id="KAH3786807.1"/>
    </source>
</evidence>
<reference evidence="3" key="2">
    <citation type="submission" date="2020-11" db="EMBL/GenBank/DDBJ databases">
        <authorList>
            <person name="McCartney M.A."/>
            <person name="Auch B."/>
            <person name="Kono T."/>
            <person name="Mallez S."/>
            <person name="Becker A."/>
            <person name="Gohl D.M."/>
            <person name="Silverstein K.A.T."/>
            <person name="Koren S."/>
            <person name="Bechman K.B."/>
            <person name="Herman A."/>
            <person name="Abrahante J.E."/>
            <person name="Garbe J."/>
        </authorList>
    </citation>
    <scope>NUCLEOTIDE SEQUENCE</scope>
    <source>
        <strain evidence="3">Duluth1</strain>
        <tissue evidence="3">Whole animal</tissue>
    </source>
</reference>
<dbReference type="Proteomes" id="UP000828390">
    <property type="component" value="Unassembled WGS sequence"/>
</dbReference>
<evidence type="ECO:0000313" key="4">
    <source>
        <dbReference type="Proteomes" id="UP000828390"/>
    </source>
</evidence>
<proteinExistence type="predicted"/>
<evidence type="ECO:0000313" key="3">
    <source>
        <dbReference type="EMBL" id="KAH3786809.1"/>
    </source>
</evidence>
<dbReference type="AlphaFoldDB" id="A0A9D4EW46"/>
<name>A0A9D4EW46_DREPO</name>
<accession>A0A9D4EW46</accession>
<sequence length="71" mass="8659">MRKFHDHQELPKHGYKAQFREGGRETDKEMMGSYHHRMDWVETKRALRLSDRRKECRERNAESLVFPTTII</sequence>
<feature type="region of interest" description="Disordered" evidence="1">
    <location>
        <begin position="1"/>
        <end position="26"/>
    </location>
</feature>
<evidence type="ECO:0000256" key="1">
    <source>
        <dbReference type="SAM" id="MobiDB-lite"/>
    </source>
</evidence>
<gene>
    <name evidence="2" type="ORF">DPMN_164918</name>
    <name evidence="3" type="ORF">DPMN_164920</name>
</gene>
<comment type="caution">
    <text evidence="3">The sequence shown here is derived from an EMBL/GenBank/DDBJ whole genome shotgun (WGS) entry which is preliminary data.</text>
</comment>
<protein>
    <submittedName>
        <fullName evidence="3">Uncharacterized protein</fullName>
    </submittedName>
</protein>
<dbReference type="EMBL" id="JAIWYP010000008">
    <property type="protein sequence ID" value="KAH3786807.1"/>
    <property type="molecule type" value="Genomic_DNA"/>
</dbReference>
<reference evidence="3" key="1">
    <citation type="journal article" date="2019" name="bioRxiv">
        <title>The Genome of the Zebra Mussel, Dreissena polymorpha: A Resource for Invasive Species Research.</title>
        <authorList>
            <person name="McCartney M.A."/>
            <person name="Auch B."/>
            <person name="Kono T."/>
            <person name="Mallez S."/>
            <person name="Zhang Y."/>
            <person name="Obille A."/>
            <person name="Becker A."/>
            <person name="Abrahante J.E."/>
            <person name="Garbe J."/>
            <person name="Badalamenti J.P."/>
            <person name="Herman A."/>
            <person name="Mangelson H."/>
            <person name="Liachko I."/>
            <person name="Sullivan S."/>
            <person name="Sone E.D."/>
            <person name="Koren S."/>
            <person name="Silverstein K.A.T."/>
            <person name="Beckman K.B."/>
            <person name="Gohl D.M."/>
        </authorList>
    </citation>
    <scope>NUCLEOTIDE SEQUENCE</scope>
    <source>
        <strain evidence="3">Duluth1</strain>
        <tissue evidence="3">Whole animal</tissue>
    </source>
</reference>
<keyword evidence="4" id="KW-1185">Reference proteome</keyword>
<dbReference type="EMBL" id="JAIWYP010000008">
    <property type="protein sequence ID" value="KAH3786809.1"/>
    <property type="molecule type" value="Genomic_DNA"/>
</dbReference>